<dbReference type="Proteomes" id="UP000018208">
    <property type="component" value="Unassembled WGS sequence"/>
</dbReference>
<evidence type="ECO:0000313" key="3">
    <source>
        <dbReference type="Proteomes" id="UP000018208"/>
    </source>
</evidence>
<dbReference type="AlphaFoldDB" id="V6M2Y7"/>
<keyword evidence="1" id="KW-0418">Kinase</keyword>
<name>V6M2Y7_9EUKA</name>
<dbReference type="Gene3D" id="1.10.510.10">
    <property type="entry name" value="Transferase(Phosphotransferase) domain 1"/>
    <property type="match status" value="1"/>
</dbReference>
<dbReference type="InterPro" id="IPR011009">
    <property type="entry name" value="Kinase-like_dom_sf"/>
</dbReference>
<organism evidence="1">
    <name type="scientific">Spironucleus salmonicida</name>
    <dbReference type="NCBI Taxonomy" id="348837"/>
    <lineage>
        <taxon>Eukaryota</taxon>
        <taxon>Metamonada</taxon>
        <taxon>Diplomonadida</taxon>
        <taxon>Hexamitidae</taxon>
        <taxon>Hexamitinae</taxon>
        <taxon>Spironucleus</taxon>
    </lineage>
</organism>
<accession>V6M2Y7</accession>
<dbReference type="SUPFAM" id="SSF56112">
    <property type="entry name" value="Protein kinase-like (PK-like)"/>
    <property type="match status" value="1"/>
</dbReference>
<keyword evidence="3" id="KW-1185">Reference proteome</keyword>
<evidence type="ECO:0000313" key="2">
    <source>
        <dbReference type="EMBL" id="KAH0575419.1"/>
    </source>
</evidence>
<proteinExistence type="predicted"/>
<evidence type="ECO:0000313" key="1">
    <source>
        <dbReference type="EMBL" id="EST47629.1"/>
    </source>
</evidence>
<dbReference type="VEuPathDB" id="GiardiaDB:SS50377_23052"/>
<dbReference type="EMBL" id="AUWU02000003">
    <property type="protein sequence ID" value="KAH0575419.1"/>
    <property type="molecule type" value="Genomic_DNA"/>
</dbReference>
<reference evidence="2" key="2">
    <citation type="submission" date="2020-12" db="EMBL/GenBank/DDBJ databases">
        <title>New Spironucleus salmonicida genome in near-complete chromosomes.</title>
        <authorList>
            <person name="Xu F."/>
            <person name="Kurt Z."/>
            <person name="Jimenez-Gonzalez A."/>
            <person name="Astvaldsson A."/>
            <person name="Andersson J.O."/>
            <person name="Svard S.G."/>
        </authorList>
    </citation>
    <scope>NUCLEOTIDE SEQUENCE</scope>
    <source>
        <strain evidence="2">ATCC 50377</strain>
    </source>
</reference>
<sequence>MIYSQMKYSKLISNIWDVVIGSVQQFKLTDSTQYIQGNLIDVSLVCNFKHVSINIKLNESNRQIFHSIGYGFQGYDDDQQRIYVRNYRSFIFDQFQLLITQINQEKQSGIKSQNLILGQLLYFINQEYDMLHEYNLNKNQEIQPLNKQQQLFNVWRLRSNKKVIENDSSINKIQNIDQDFTLQNKLDLIQQFQSILQQSIFEQQSTNSQLEEAYQKFNNLLQSKNHHKSSQNFVNQFSNKVFLLRTDKFEQWKARKIVEDIDFIVNIFVIQKSQIQYMSQQLEQYHQINNSFVQKLYNYWFEPSYNGHVYLYLQLEYIQTPSVQNLENQNHLQNCNEDDLWEITSQIFIGLLEVQKHNLVHNNIDTRSIHFNSQLQVKICDLIPNVTSTSQYDIILLSQFLENLWKYKQNQHITDLLFNLEVTKHLGLVMNMNPLQQKLQQQGQFYTLIQKLSSKTNQQKIYSTLIEVLKKKPLITCIQLKYHEIQQKILMIITNNLEFQVQQYQPILEINSQNSNFSSQQPPTIIYNNIQYYNILEYPVFYYFQQNLDIPITFFSHNYKFYCFIDINLYQKIQQVKKLSKLIFVDFQINTYSIYLSDSLILEIMIINNYVQIKIIV</sequence>
<dbReference type="EMBL" id="KI546038">
    <property type="protein sequence ID" value="EST47629.1"/>
    <property type="molecule type" value="Genomic_DNA"/>
</dbReference>
<reference evidence="1 2" key="1">
    <citation type="journal article" date="2014" name="PLoS Genet.">
        <title>The Genome of Spironucleus salmonicida Highlights a Fish Pathogen Adapted to Fluctuating Environments.</title>
        <authorList>
            <person name="Xu F."/>
            <person name="Jerlstrom-Hultqvist J."/>
            <person name="Einarsson E."/>
            <person name="Astvaldsson A."/>
            <person name="Svard S.G."/>
            <person name="Andersson J.O."/>
        </authorList>
    </citation>
    <scope>NUCLEOTIDE SEQUENCE</scope>
    <source>
        <strain evidence="2">ATCC 50377</strain>
    </source>
</reference>
<dbReference type="GO" id="GO:0016301">
    <property type="term" value="F:kinase activity"/>
    <property type="evidence" value="ECO:0007669"/>
    <property type="project" value="UniProtKB-KW"/>
</dbReference>
<gene>
    <name evidence="1" type="ORF">SS50377_12323</name>
    <name evidence="2" type="ORF">SS50377_23052</name>
</gene>
<keyword evidence="1" id="KW-0808">Transferase</keyword>
<protein>
    <submittedName>
        <fullName evidence="1">Protein tyrosine kinase domain-containing protein</fullName>
    </submittedName>
</protein>